<dbReference type="EMBL" id="VXPY01000085">
    <property type="protein sequence ID" value="MYD91056.1"/>
    <property type="molecule type" value="Genomic_DNA"/>
</dbReference>
<evidence type="ECO:0000256" key="1">
    <source>
        <dbReference type="SAM" id="Coils"/>
    </source>
</evidence>
<accession>A0A6B1DVJ7</accession>
<dbReference type="InterPro" id="IPR011335">
    <property type="entry name" value="Restrct_endonuc-II-like"/>
</dbReference>
<dbReference type="GO" id="GO:0003676">
    <property type="term" value="F:nucleic acid binding"/>
    <property type="evidence" value="ECO:0007669"/>
    <property type="project" value="InterPro"/>
</dbReference>
<comment type="caution">
    <text evidence="4">The sequence shown here is derived from an EMBL/GenBank/DDBJ whole genome shotgun (WGS) entry which is preliminary data.</text>
</comment>
<feature type="region of interest" description="Disordered" evidence="2">
    <location>
        <begin position="41"/>
        <end position="102"/>
    </location>
</feature>
<dbReference type="Gene3D" id="3.40.1350.10">
    <property type="match status" value="1"/>
</dbReference>
<evidence type="ECO:0000259" key="3">
    <source>
        <dbReference type="Pfam" id="PF09002"/>
    </source>
</evidence>
<organism evidence="4">
    <name type="scientific">Caldilineaceae bacterium SB0662_bin_9</name>
    <dbReference type="NCBI Taxonomy" id="2605258"/>
    <lineage>
        <taxon>Bacteria</taxon>
        <taxon>Bacillati</taxon>
        <taxon>Chloroflexota</taxon>
        <taxon>Caldilineae</taxon>
        <taxon>Caldilineales</taxon>
        <taxon>Caldilineaceae</taxon>
    </lineage>
</organism>
<keyword evidence="1" id="KW-0175">Coiled coil</keyword>
<feature type="domain" description="Card1 endonuclease" evidence="3">
    <location>
        <begin position="212"/>
        <end position="313"/>
    </location>
</feature>
<dbReference type="AlphaFoldDB" id="A0A6B1DVJ7"/>
<evidence type="ECO:0000256" key="2">
    <source>
        <dbReference type="SAM" id="MobiDB-lite"/>
    </source>
</evidence>
<feature type="compositionally biased region" description="Basic residues" evidence="2">
    <location>
        <begin position="88"/>
        <end position="99"/>
    </location>
</feature>
<gene>
    <name evidence="4" type="ORF">F4Y08_12100</name>
</gene>
<dbReference type="InterPro" id="IPR011856">
    <property type="entry name" value="tRNA_endonuc-like_dom_sf"/>
</dbReference>
<dbReference type="SUPFAM" id="SSF52980">
    <property type="entry name" value="Restriction endonuclease-like"/>
    <property type="match status" value="1"/>
</dbReference>
<evidence type="ECO:0000313" key="4">
    <source>
        <dbReference type="EMBL" id="MYD91056.1"/>
    </source>
</evidence>
<proteinExistence type="predicted"/>
<feature type="compositionally biased region" description="Polar residues" evidence="2">
    <location>
        <begin position="41"/>
        <end position="68"/>
    </location>
</feature>
<name>A0A6B1DVJ7_9CHLR</name>
<protein>
    <recommendedName>
        <fullName evidence="3">Card1 endonuclease domain-containing protein</fullName>
    </recommendedName>
</protein>
<feature type="coiled-coil region" evidence="1">
    <location>
        <begin position="14"/>
        <end position="41"/>
    </location>
</feature>
<dbReference type="InterPro" id="IPR015093">
    <property type="entry name" value="Card1_endonucl_dom"/>
</dbReference>
<sequence length="343" mass="39120">MNLFRSGKETHEILQNLTLALEALTAEVRSLRGDIRRLQQERTNAAQPAQARTEQPRASQARPRTQARQPAKRAAKGASKAQAGTTRTRARTGQRRSRKAPVPVAVTGVSKPAADYLTDRGYVIEAYQDTIDEQVTETCRFLGRRHATSLAPLFNQLSRSKAEEPLVVDLGDRTAKEYSHSVNLCQMLKRTKYLDKFEQRDDTQRLRVTLTKDGVRFLKGYWLEQFVGSRLDEFLHDSNARYSILMNAKIANEGNKHELDLFVLEEDEPLWIECTTAKNTLDRRKKMHQIRRRLNVVPERTILVASAASDSQVRNIAKTSPFQFTNLANFIPTLEKATRYDPK</sequence>
<dbReference type="Pfam" id="PF09002">
    <property type="entry name" value="Card1_endonuc"/>
    <property type="match status" value="1"/>
</dbReference>
<reference evidence="4" key="1">
    <citation type="submission" date="2019-09" db="EMBL/GenBank/DDBJ databases">
        <title>Characterisation of the sponge microbiome using genome-centric metagenomics.</title>
        <authorList>
            <person name="Engelberts J.P."/>
            <person name="Robbins S.J."/>
            <person name="De Goeij J.M."/>
            <person name="Aranda M."/>
            <person name="Bell S.C."/>
            <person name="Webster N.S."/>
        </authorList>
    </citation>
    <scope>NUCLEOTIDE SEQUENCE</scope>
    <source>
        <strain evidence="4">SB0662_bin_9</strain>
    </source>
</reference>